<gene>
    <name evidence="1" type="ORF">CgunFtcFv8_011217</name>
</gene>
<sequence>MAQHSEEREKWAGSRRMSRMENEAGWGVHAWLAGSTEATHLLQYYLGAPGAGVSVLAFCSSWSSDGGTKTPKQPNLCSLAPPPKNIMTAANLMHKSASLVQTCVENVVQYM</sequence>
<organism evidence="1 2">
    <name type="scientific">Champsocephalus gunnari</name>
    <name type="common">Mackerel icefish</name>
    <dbReference type="NCBI Taxonomy" id="52237"/>
    <lineage>
        <taxon>Eukaryota</taxon>
        <taxon>Metazoa</taxon>
        <taxon>Chordata</taxon>
        <taxon>Craniata</taxon>
        <taxon>Vertebrata</taxon>
        <taxon>Euteleostomi</taxon>
        <taxon>Actinopterygii</taxon>
        <taxon>Neopterygii</taxon>
        <taxon>Teleostei</taxon>
        <taxon>Neoteleostei</taxon>
        <taxon>Acanthomorphata</taxon>
        <taxon>Eupercaria</taxon>
        <taxon>Perciformes</taxon>
        <taxon>Notothenioidei</taxon>
        <taxon>Channichthyidae</taxon>
        <taxon>Champsocephalus</taxon>
    </lineage>
</organism>
<proteinExistence type="predicted"/>
<accession>A0AAN8HI73</accession>
<evidence type="ECO:0000313" key="2">
    <source>
        <dbReference type="Proteomes" id="UP001331515"/>
    </source>
</evidence>
<keyword evidence="2" id="KW-1185">Reference proteome</keyword>
<name>A0AAN8HI73_CHAGU</name>
<dbReference type="Proteomes" id="UP001331515">
    <property type="component" value="Unassembled WGS sequence"/>
</dbReference>
<dbReference type="EMBL" id="JAURVH010001526">
    <property type="protein sequence ID" value="KAK5916208.1"/>
    <property type="molecule type" value="Genomic_DNA"/>
</dbReference>
<dbReference type="AlphaFoldDB" id="A0AAN8HI73"/>
<protein>
    <submittedName>
        <fullName evidence="1">Uncharacterized protein</fullName>
    </submittedName>
</protein>
<comment type="caution">
    <text evidence="1">The sequence shown here is derived from an EMBL/GenBank/DDBJ whole genome shotgun (WGS) entry which is preliminary data.</text>
</comment>
<evidence type="ECO:0000313" key="1">
    <source>
        <dbReference type="EMBL" id="KAK5916208.1"/>
    </source>
</evidence>
<reference evidence="1 2" key="1">
    <citation type="journal article" date="2023" name="Mol. Biol. Evol.">
        <title>Genomics of Secondarily Temperate Adaptation in the Only Non-Antarctic Icefish.</title>
        <authorList>
            <person name="Rivera-Colon A.G."/>
            <person name="Rayamajhi N."/>
            <person name="Minhas B.F."/>
            <person name="Madrigal G."/>
            <person name="Bilyk K.T."/>
            <person name="Yoon V."/>
            <person name="Hune M."/>
            <person name="Gregory S."/>
            <person name="Cheng C.H.C."/>
            <person name="Catchen J.M."/>
        </authorList>
    </citation>
    <scope>NUCLEOTIDE SEQUENCE [LARGE SCALE GENOMIC DNA]</scope>
    <source>
        <tissue evidence="1">White muscle</tissue>
    </source>
</reference>